<comment type="subcellular location">
    <subcellularLocation>
        <location evidence="2">Cytoplasm</location>
        <location evidence="2">P-body</location>
    </subcellularLocation>
    <subcellularLocation>
        <location evidence="1">Nucleus</location>
    </subcellularLocation>
</comment>
<dbReference type="OMA" id="YLEHSGH"/>
<feature type="domain" description="mRNA decay factor PAT1" evidence="8">
    <location>
        <begin position="71"/>
        <end position="866"/>
    </location>
</feature>
<dbReference type="AlphaFoldDB" id="A0A0E9NJI7"/>
<reference evidence="9 10" key="1">
    <citation type="journal article" date="2011" name="J. Gen. Appl. Microbiol.">
        <title>Draft genome sequencing of the enigmatic yeast Saitoella complicata.</title>
        <authorList>
            <person name="Nishida H."/>
            <person name="Hamamoto M."/>
            <person name="Sugiyama J."/>
        </authorList>
    </citation>
    <scope>NUCLEOTIDE SEQUENCE [LARGE SCALE GENOMIC DNA]</scope>
    <source>
        <strain evidence="9 10">NRRL Y-17804</strain>
    </source>
</reference>
<keyword evidence="5" id="KW-0694">RNA-binding</keyword>
<reference evidence="9 10" key="2">
    <citation type="journal article" date="2014" name="J. Gen. Appl. Microbiol.">
        <title>The early diverging ascomycetous budding yeast Saitoella complicata has three histone deacetylases belonging to the Clr6, Hos2, and Rpd3 lineages.</title>
        <authorList>
            <person name="Nishida H."/>
            <person name="Matsumoto T."/>
            <person name="Kondo S."/>
            <person name="Hamamoto M."/>
            <person name="Yoshikawa H."/>
        </authorList>
    </citation>
    <scope>NUCLEOTIDE SEQUENCE [LARGE SCALE GENOMIC DNA]</scope>
    <source>
        <strain evidence="9 10">NRRL Y-17804</strain>
    </source>
</reference>
<dbReference type="PANTHER" id="PTHR21551">
    <property type="entry name" value="TOPOISOMERASE II-ASSOCIATED PROTEIN PAT1"/>
    <property type="match status" value="1"/>
</dbReference>
<protein>
    <recommendedName>
        <fullName evidence="8">mRNA decay factor PAT1 domain-containing protein</fullName>
    </recommendedName>
</protein>
<organism evidence="9 10">
    <name type="scientific">Saitoella complicata (strain BCRC 22490 / CBS 7301 / JCM 7358 / NBRC 10748 / NRRL Y-17804)</name>
    <dbReference type="NCBI Taxonomy" id="698492"/>
    <lineage>
        <taxon>Eukaryota</taxon>
        <taxon>Fungi</taxon>
        <taxon>Dikarya</taxon>
        <taxon>Ascomycota</taxon>
        <taxon>Taphrinomycotina</taxon>
        <taxon>Taphrinomycotina incertae sedis</taxon>
        <taxon>Saitoella</taxon>
    </lineage>
</organism>
<proteinExistence type="inferred from homology"/>
<dbReference type="Pfam" id="PF09770">
    <property type="entry name" value="PAT1"/>
    <property type="match status" value="1"/>
</dbReference>
<evidence type="ECO:0000256" key="2">
    <source>
        <dbReference type="ARBA" id="ARBA00004201"/>
    </source>
</evidence>
<reference evidence="9 10" key="3">
    <citation type="journal article" date="2015" name="Genome Announc.">
        <title>Draft Genome Sequence of the Archiascomycetous Yeast Saitoella complicata.</title>
        <authorList>
            <person name="Yamauchi K."/>
            <person name="Kondo S."/>
            <person name="Hamamoto M."/>
            <person name="Takahashi Y."/>
            <person name="Ogura Y."/>
            <person name="Hayashi T."/>
            <person name="Nishida H."/>
        </authorList>
    </citation>
    <scope>NUCLEOTIDE SEQUENCE [LARGE SCALE GENOMIC DNA]</scope>
    <source>
        <strain evidence="9 10">NRRL Y-17804</strain>
    </source>
</reference>
<dbReference type="GO" id="GO:0000932">
    <property type="term" value="C:P-body"/>
    <property type="evidence" value="ECO:0007669"/>
    <property type="project" value="UniProtKB-SubCell"/>
</dbReference>
<dbReference type="PANTHER" id="PTHR21551:SF0">
    <property type="entry name" value="PROTEIN ASSOCIATED WITH TOPO II RELATED-1, ISOFORM A"/>
    <property type="match status" value="1"/>
</dbReference>
<evidence type="ECO:0000256" key="4">
    <source>
        <dbReference type="ARBA" id="ARBA00022490"/>
    </source>
</evidence>
<evidence type="ECO:0000256" key="7">
    <source>
        <dbReference type="SAM" id="MobiDB-lite"/>
    </source>
</evidence>
<feature type="compositionally biased region" description="Low complexity" evidence="7">
    <location>
        <begin position="263"/>
        <end position="289"/>
    </location>
</feature>
<comment type="similarity">
    <text evidence="3">Belongs to the PAT1 family.</text>
</comment>
<dbReference type="GO" id="GO:0033962">
    <property type="term" value="P:P-body assembly"/>
    <property type="evidence" value="ECO:0007669"/>
    <property type="project" value="TreeGrafter"/>
</dbReference>
<dbReference type="GO" id="GO:0005634">
    <property type="term" value="C:nucleus"/>
    <property type="evidence" value="ECO:0007669"/>
    <property type="project" value="UniProtKB-SubCell"/>
</dbReference>
<keyword evidence="10" id="KW-1185">Reference proteome</keyword>
<feature type="compositionally biased region" description="Low complexity" evidence="7">
    <location>
        <begin position="369"/>
        <end position="386"/>
    </location>
</feature>
<keyword evidence="6" id="KW-0539">Nucleus</keyword>
<evidence type="ECO:0000256" key="1">
    <source>
        <dbReference type="ARBA" id="ARBA00004123"/>
    </source>
</evidence>
<feature type="region of interest" description="Disordered" evidence="7">
    <location>
        <begin position="255"/>
        <end position="399"/>
    </location>
</feature>
<dbReference type="GO" id="GO:0000290">
    <property type="term" value="P:deadenylation-dependent decapping of nuclear-transcribed mRNA"/>
    <property type="evidence" value="ECO:0007669"/>
    <property type="project" value="InterPro"/>
</dbReference>
<feature type="compositionally biased region" description="Low complexity" evidence="7">
    <location>
        <begin position="320"/>
        <end position="329"/>
    </location>
</feature>
<dbReference type="EMBL" id="BACD03000023">
    <property type="protein sequence ID" value="GAO49565.1"/>
    <property type="molecule type" value="Genomic_DNA"/>
</dbReference>
<evidence type="ECO:0000256" key="6">
    <source>
        <dbReference type="ARBA" id="ARBA00023242"/>
    </source>
</evidence>
<dbReference type="STRING" id="698492.A0A0E9NJI7"/>
<gene>
    <name evidence="9" type="ORF">G7K_3714-t1</name>
</gene>
<evidence type="ECO:0000256" key="3">
    <source>
        <dbReference type="ARBA" id="ARBA00009138"/>
    </source>
</evidence>
<dbReference type="Proteomes" id="UP000033140">
    <property type="component" value="Unassembled WGS sequence"/>
</dbReference>
<feature type="compositionally biased region" description="Pro residues" evidence="7">
    <location>
        <begin position="330"/>
        <end position="351"/>
    </location>
</feature>
<dbReference type="GO" id="GO:0003723">
    <property type="term" value="F:RNA binding"/>
    <property type="evidence" value="ECO:0007669"/>
    <property type="project" value="UniProtKB-KW"/>
</dbReference>
<accession>A0A0E9NJI7</accession>
<feature type="compositionally biased region" description="Low complexity" evidence="7">
    <location>
        <begin position="301"/>
        <end position="312"/>
    </location>
</feature>
<comment type="caution">
    <text evidence="9">The sequence shown here is derived from an EMBL/GenBank/DDBJ whole genome shotgun (WGS) entry which is preliminary data.</text>
</comment>
<evidence type="ECO:0000313" key="10">
    <source>
        <dbReference type="Proteomes" id="UP000033140"/>
    </source>
</evidence>
<feature type="compositionally biased region" description="Pro residues" evidence="7">
    <location>
        <begin position="290"/>
        <end position="300"/>
    </location>
</feature>
<evidence type="ECO:0000313" key="9">
    <source>
        <dbReference type="EMBL" id="GAO49565.1"/>
    </source>
</evidence>
<sequence>MVTGVQLEIGHRAKSKLEPCEVSWSGSEPFREKLAKPCFPVLEVDAFGTMQINRKYRPISQAVQKKESNSMSFFGFDTTGPPGGRSGAQFASQDAFGALGGHEEEEEAYNFDETYDGLGDELDEAGDVFNADTFGGSAGDIGKDFDFSGQTADVADAIDDEQVTFSRRQPAQAPLQQISREAQAPLAGSVPDLRPTASVWEAQFPSRPRQAQVPRTIAPSVDLWGDAVKPSAGTPAKKFMSLEEVEAQILLGGGAQPSPAPAPGLMLHQQQQQQQFMQHHEPQPQFRGGLPPPGMLPPGMSPHMQHPQMQMGMPPPGQFPPQHQQQGFPMGPPPPGMLPPGMSPMRPPQQMQPPVHQHQQPPQQPPQQPQQIQQQPQDTPQQEPHQSMLGFPPPGGLPQIMAEEQQQRFVEDQKRMRRAQKIATMARHNGLMTASDKAFINRIQIAALVGTSEDPYAEDFYYQVWSTINGGRKGPEEGLGGLAQTYLHQQGQMRRGRRGENPLMRMQNQVQRLVAAAKQKQAQRKNSSSLQGTLGKIVASSVRTPKQLLSVSKNISTDSLGKDAKTAPALSKEGHRNTLRSIENVFDLLLELEERQRKQPNPEDEEAFAAWQGKHDELIQQLWNKLRVMDPIDPVAQPVHPFISYLSYTKGKKSIPRVFRIINSEQRMTILTMIVAQLNTLDVVKNAVAVPTSSVREEVDIFMGTVMPQLLGYINEAPLRIVTGLLGILLERVDVVYISRSKVGLAFLTMLTSRAESLRQNPEAPPADAELSQWSLIFNALFARLQGNFSLAFPQAHGLVDDVYVWQWLASIAVGASMEQQHVLVTEVRDKVLDTVIAAKKLPVDVGAGEIAKVNMFLNSMGLDADQLNV</sequence>
<name>A0A0E9NJI7_SAICN</name>
<evidence type="ECO:0000259" key="8">
    <source>
        <dbReference type="Pfam" id="PF09770"/>
    </source>
</evidence>
<dbReference type="InterPro" id="IPR019167">
    <property type="entry name" value="PAT1_dom"/>
</dbReference>
<feature type="compositionally biased region" description="Low complexity" evidence="7">
    <location>
        <begin position="352"/>
        <end position="361"/>
    </location>
</feature>
<evidence type="ECO:0000256" key="5">
    <source>
        <dbReference type="ARBA" id="ARBA00022884"/>
    </source>
</evidence>
<dbReference type="InterPro" id="IPR039900">
    <property type="entry name" value="Pat1-like"/>
</dbReference>
<keyword evidence="4" id="KW-0963">Cytoplasm</keyword>